<keyword evidence="2" id="KW-1185">Reference proteome</keyword>
<protein>
    <submittedName>
        <fullName evidence="1">Uncharacterized protein</fullName>
    </submittedName>
</protein>
<accession>A0ABM8AH66</accession>
<organism evidence="1 2">
    <name type="scientific">Deinococcus aetherius</name>
    <dbReference type="NCBI Taxonomy" id="200252"/>
    <lineage>
        <taxon>Bacteria</taxon>
        <taxon>Thermotogati</taxon>
        <taxon>Deinococcota</taxon>
        <taxon>Deinococci</taxon>
        <taxon>Deinococcales</taxon>
        <taxon>Deinococcaceae</taxon>
        <taxon>Deinococcus</taxon>
    </lineage>
</organism>
<reference evidence="1" key="1">
    <citation type="submission" date="2022-07" db="EMBL/GenBank/DDBJ databases">
        <title>Complete Genome Sequence of the Radioresistant Bacterium Deinococcus aetherius ST0316, Isolated from the Air Dust collected in Lower Stratosphere above Japan.</title>
        <authorList>
            <person name="Satoh K."/>
            <person name="Hagiwara K."/>
            <person name="Katsumata K."/>
            <person name="Kubo A."/>
            <person name="Yokobori S."/>
            <person name="Yamagishi A."/>
            <person name="Oono Y."/>
            <person name="Narumi I."/>
        </authorList>
    </citation>
    <scope>NUCLEOTIDE SEQUENCE</scope>
    <source>
        <strain evidence="1">ST0316</strain>
    </source>
</reference>
<proteinExistence type="predicted"/>
<dbReference type="EMBL" id="AP026560">
    <property type="protein sequence ID" value="BDP43148.1"/>
    <property type="molecule type" value="Genomic_DNA"/>
</dbReference>
<evidence type="ECO:0000313" key="2">
    <source>
        <dbReference type="Proteomes" id="UP001064971"/>
    </source>
</evidence>
<name>A0ABM8AH66_9DEIO</name>
<sequence>MNAHYRHVLRELPTNAERDVRLARAEGNRTATARAQARLDTLRATLEIYAAAHLHAHGERPWPREAAG</sequence>
<dbReference type="Proteomes" id="UP001064971">
    <property type="component" value="Chromosome"/>
</dbReference>
<evidence type="ECO:0000313" key="1">
    <source>
        <dbReference type="EMBL" id="BDP43148.1"/>
    </source>
</evidence>
<gene>
    <name evidence="1" type="ORF">DAETH_31170</name>
</gene>